<reference evidence="3" key="1">
    <citation type="submission" date="2022-08" db="EMBL/GenBank/DDBJ databases">
        <title>Whole genome sequencing of non-tuberculosis mycobacteria type-strains.</title>
        <authorList>
            <person name="Igarashi Y."/>
            <person name="Osugi A."/>
            <person name="Mitarai S."/>
        </authorList>
    </citation>
    <scope>NUCLEOTIDE SEQUENCE</scope>
    <source>
        <strain evidence="3">ATCC 19423</strain>
    </source>
</reference>
<dbReference type="InterPro" id="IPR050300">
    <property type="entry name" value="GDXG_lipolytic_enzyme"/>
</dbReference>
<feature type="domain" description="Alpha/beta hydrolase fold-3" evidence="2">
    <location>
        <begin position="70"/>
        <end position="273"/>
    </location>
</feature>
<keyword evidence="4" id="KW-1185">Reference proteome</keyword>
<dbReference type="InterPro" id="IPR013094">
    <property type="entry name" value="AB_hydrolase_3"/>
</dbReference>
<evidence type="ECO:0000313" key="4">
    <source>
        <dbReference type="Proteomes" id="UP001055253"/>
    </source>
</evidence>
<organism evidence="3 4">
    <name type="scientific">Mycobacterium ulcerans</name>
    <dbReference type="NCBI Taxonomy" id="1809"/>
    <lineage>
        <taxon>Bacteria</taxon>
        <taxon>Bacillati</taxon>
        <taxon>Actinomycetota</taxon>
        <taxon>Actinomycetes</taxon>
        <taxon>Mycobacteriales</taxon>
        <taxon>Mycobacteriaceae</taxon>
        <taxon>Mycobacterium</taxon>
        <taxon>Mycobacterium ulcerans group</taxon>
    </lineage>
</organism>
<name>A0ABY3V5K7_MYCUL</name>
<sequence>MVLEQLEALGLPPLESLPADQARALMNEMNLARPPGPDVGEIVDGTLPGAAGPLAYRLYRPASPGPHPVVVYFHGGGWVLGDHTSDDPLCRDLCVRSDTLIVSVDYRHAPEHRFPAALDDGWAAVQWIAEHAGELGGIPGQLVVSGWSAGAGIAAVVCHLARDAGAPSIVGQASLTPVTDFDPTRGSYLENADGYGLTAPLMQWFFDHYADPDARTDPRIAPLRAPDLSALPPAIVVAAEFDPLRDEGIEYAEAFAAAGVPTELVRARGHTHLSLTMVDVVVSGAPIRAQLAGALRGFFAIGAAVPA</sequence>
<proteinExistence type="predicted"/>
<dbReference type="Proteomes" id="UP001055253">
    <property type="component" value="Chromosome"/>
</dbReference>
<keyword evidence="1 3" id="KW-0378">Hydrolase</keyword>
<dbReference type="EMBL" id="CP092429">
    <property type="protein sequence ID" value="ULP51604.1"/>
    <property type="molecule type" value="Genomic_DNA"/>
</dbReference>
<protein>
    <submittedName>
        <fullName evidence="3">Alpha/beta hydrolase</fullName>
    </submittedName>
</protein>
<dbReference type="Pfam" id="PF07859">
    <property type="entry name" value="Abhydrolase_3"/>
    <property type="match status" value="1"/>
</dbReference>
<dbReference type="SUPFAM" id="SSF53474">
    <property type="entry name" value="alpha/beta-Hydrolases"/>
    <property type="match status" value="1"/>
</dbReference>
<dbReference type="PANTHER" id="PTHR48081">
    <property type="entry name" value="AB HYDROLASE SUPERFAMILY PROTEIN C4A8.06C"/>
    <property type="match status" value="1"/>
</dbReference>
<evidence type="ECO:0000259" key="2">
    <source>
        <dbReference type="Pfam" id="PF07859"/>
    </source>
</evidence>
<dbReference type="GO" id="GO:0016787">
    <property type="term" value="F:hydrolase activity"/>
    <property type="evidence" value="ECO:0007669"/>
    <property type="project" value="UniProtKB-KW"/>
</dbReference>
<dbReference type="Gene3D" id="3.40.50.1820">
    <property type="entry name" value="alpha/beta hydrolase"/>
    <property type="match status" value="1"/>
</dbReference>
<accession>A0ABY3V5K7</accession>
<gene>
    <name evidence="3" type="ORF">MJO63_23400</name>
</gene>
<dbReference type="InterPro" id="IPR029058">
    <property type="entry name" value="AB_hydrolase_fold"/>
</dbReference>
<evidence type="ECO:0000256" key="1">
    <source>
        <dbReference type="ARBA" id="ARBA00022801"/>
    </source>
</evidence>
<evidence type="ECO:0000313" key="3">
    <source>
        <dbReference type="EMBL" id="ULP51604.1"/>
    </source>
</evidence>
<dbReference type="PANTHER" id="PTHR48081:SF8">
    <property type="entry name" value="ALPHA_BETA HYDROLASE FOLD-3 DOMAIN-CONTAINING PROTEIN-RELATED"/>
    <property type="match status" value="1"/>
</dbReference>